<reference evidence="1 2" key="1">
    <citation type="journal article" date="1992" name="Virus Res.">
        <title>Identification of bent DNA and ARS fragments in the genome of Choristoneura fumiferana nuclear polyhedrosis virus.</title>
        <authorList>
            <person name="Lee H.Y."/>
            <person name="Arif B."/>
            <person name="Dobos P."/>
            <person name="Krell P."/>
        </authorList>
    </citation>
    <scope>NUCLEOTIDE SEQUENCE [LARGE SCALE GENOMIC DNA]</scope>
</reference>
<name>Q7TLP3_NPVCF</name>
<proteinExistence type="predicted"/>
<reference evidence="1 2" key="5">
    <citation type="journal article" date="1996" name="Virology">
        <title>Studies of Choristoneura fumiferana nuclear polyhedrosis virus gene expression in insect cells.</title>
        <authorList>
            <person name="Qiu W."/>
            <person name="Liu J.J."/>
            <person name="Carstens E.B."/>
        </authorList>
    </citation>
    <scope>NUCLEOTIDE SEQUENCE [LARGE SCALE GENOMIC DNA]</scope>
</reference>
<dbReference type="Pfam" id="PF05006">
    <property type="entry name" value="PIF3"/>
    <property type="match status" value="1"/>
</dbReference>
<evidence type="ECO:0008006" key="3">
    <source>
        <dbReference type="Google" id="ProtNLM"/>
    </source>
</evidence>
<dbReference type="Proteomes" id="UP000204418">
    <property type="component" value="Segment"/>
</dbReference>
<evidence type="ECO:0000313" key="2">
    <source>
        <dbReference type="Proteomes" id="UP000204418"/>
    </source>
</evidence>
<reference evidence="1 2" key="8">
    <citation type="journal article" date="2002" name="Virus Res.">
        <title>Identification and molecular characterization of the baculovirus CfMNPV early genes: ie-1, ie-2 and pe38.</title>
        <authorList>
            <person name="Carstens E.B."/>
            <person name="Liu J.J."/>
            <person name="Dominy C."/>
        </authorList>
    </citation>
    <scope>NUCLEOTIDE SEQUENCE [LARGE SCALE GENOMIC DNA]</scope>
</reference>
<sequence length="210" mass="23104">MATVWQLLFLIAVFTIVYVYALHFVRQFMQEDATERQIAAMAPLMEFAFQRTRAVDCSLNRLPCVTDQQCRDNCVIASAASNLACDNGFCSATNALAEAQIPDSTNECDPALGLLRVHAAGGDFVVAQTCVSTYRDLVDDAGVARPYLCDAGSLRLKLDAEPFSAEACTCGSGFDKLLFRQTALARSVPVCIPSHMANLYQRVTFKRKRR</sequence>
<dbReference type="GeneID" id="1482751"/>
<dbReference type="KEGG" id="vg:1482751"/>
<protein>
    <recommendedName>
        <fullName evidence="3">Per os infectivity factor 3</fullName>
    </recommendedName>
</protein>
<evidence type="ECO:0000313" key="1">
    <source>
        <dbReference type="EMBL" id="AAP29888.1"/>
    </source>
</evidence>
<reference evidence="1 2" key="7">
    <citation type="journal article" date="2000" name="Virology">
        <title>Identification and molecular characterization of the Choristoneura fumiferana multicapsid nucleopolyhedrovirus genomic region encoding the regulatory genes pkip, p47, lef-12, and gta.</title>
        <authorList>
            <person name="Lapointe R."/>
            <person name="Back D.W."/>
            <person name="Ding Q."/>
            <person name="Carstens E.B."/>
        </authorList>
    </citation>
    <scope>NUCLEOTIDE SEQUENCE [LARGE SCALE GENOMIC DNA]</scope>
</reference>
<dbReference type="OrthoDB" id="9997at10239"/>
<dbReference type="RefSeq" id="NP_848417.1">
    <property type="nucleotide sequence ID" value="NC_004778.3"/>
</dbReference>
<organism evidence="1 2">
    <name type="scientific">Choristoneura fumiferana nuclear polyhedrosis virus</name>
    <name type="common">CfMNPV</name>
    <dbReference type="NCBI Taxonomy" id="208973"/>
    <lineage>
        <taxon>Viruses</taxon>
        <taxon>Viruses incertae sedis</taxon>
        <taxon>Naldaviricetes</taxon>
        <taxon>Lefavirales</taxon>
        <taxon>Baculoviridae</taxon>
        <taxon>Alphabaculovirus</taxon>
        <taxon>Alphabaculovirus chofumiferanae</taxon>
    </lineage>
</organism>
<dbReference type="EMBL" id="AF512031">
    <property type="protein sequence ID" value="AAP29888.1"/>
    <property type="molecule type" value="Genomic_DNA"/>
</dbReference>
<dbReference type="InterPro" id="IPR007703">
    <property type="entry name" value="PIF3"/>
</dbReference>
<reference evidence="1 2" key="3">
    <citation type="journal article" date="1995" name="Virology">
        <title>Identification and analysis of a putative origin of DNA replication in the Choristoneura fumiferana multinucleocapsid nuclear polyhedrosis virus genome.</title>
        <authorList>
            <person name="Xie W.D."/>
            <person name="Arif B."/>
            <person name="Dobos P."/>
            <person name="Krell P.J."/>
        </authorList>
    </citation>
    <scope>NUCLEOTIDE SEQUENCE [LARGE SCALE GENOMIC DNA]</scope>
</reference>
<accession>Q7TLP3</accession>
<reference evidence="1 2" key="4">
    <citation type="journal article" date="1995" name="Virology">
        <title>Identification, localization, transcription, and sequence analysis of the Choristoneura fumiferana nuclear polyhedrosis virus DNA polymerase gene.</title>
        <authorList>
            <person name="Liu J.J."/>
            <person name="Carstens E.B."/>
        </authorList>
    </citation>
    <scope>NUCLEOTIDE SEQUENCE [LARGE SCALE GENOMIC DNA]</scope>
</reference>
<keyword evidence="2" id="KW-1185">Reference proteome</keyword>
<reference evidence="1 2" key="2">
    <citation type="journal article" date="1995" name="J. Gen. Virol.">
        <title>Characterization, sequencing and phylogeny of the ecdysteroid UDP-glucosyltransferase gene from two distinct nuclear polyhedrosis viruses isolated from Choristoneura fumiferana.</title>
        <authorList>
            <person name="Barrett J.W."/>
            <person name="Krell P.J."/>
            <person name="Arif B.M."/>
        </authorList>
    </citation>
    <scope>NUCLEOTIDE SEQUENCE [LARGE SCALE GENOMIC DNA]</scope>
</reference>
<reference evidence="1 2" key="9">
    <citation type="journal article" date="2005" name="J. Gen. Virol.">
        <title>Analysis of the Choristoneura fumiferana nucleopolyhedrovirus genome.</title>
        <authorList>
            <person name="de Jong J.G."/>
            <person name="Lauzon H.A."/>
            <person name="Dominy C."/>
            <person name="Poloumienko A."/>
            <person name="Carstens E.B."/>
            <person name="Arif B.M."/>
            <person name="Krell P.J."/>
        </authorList>
    </citation>
    <scope>NUCLEOTIDE SEQUENCE [LARGE SCALE GENOMIC DNA]</scope>
</reference>
<reference evidence="1 2" key="6">
    <citation type="journal article" date="1996" name="Virology">
        <title>Identification, molecular cloning, and transcription analysis of the Choristoneura fumiferana nuclear polyhedrosis virus spindle-like protein gene.</title>
        <authorList>
            <person name="Liu J.J."/>
            <person name="Carstens E.B."/>
        </authorList>
    </citation>
    <scope>NUCLEOTIDE SEQUENCE [LARGE SCALE GENOMIC DNA]</scope>
</reference>
<organismHost>
    <name type="scientific">Choristoneura fumiferana</name>
    <name type="common">Spruce budworm moth</name>
    <name type="synonym">Archips fumiferana</name>
    <dbReference type="NCBI Taxonomy" id="7141"/>
</organismHost>